<feature type="domain" description="Ribosomal RNA small subunit methyltransferase E methyltransferase" evidence="13">
    <location>
        <begin position="86"/>
        <end position="253"/>
    </location>
</feature>
<evidence type="ECO:0000256" key="2">
    <source>
        <dbReference type="ARBA" id="ARBA00005528"/>
    </source>
</evidence>
<evidence type="ECO:0000256" key="8">
    <source>
        <dbReference type="ARBA" id="ARBA00022679"/>
    </source>
</evidence>
<evidence type="ECO:0000256" key="1">
    <source>
        <dbReference type="ARBA" id="ARBA00004496"/>
    </source>
</evidence>
<dbReference type="NCBIfam" id="NF008693">
    <property type="entry name" value="PRK11713.2-3"/>
    <property type="match status" value="1"/>
</dbReference>
<feature type="domain" description="Ribosomal RNA small subunit methyltransferase E PUA-like" evidence="14">
    <location>
        <begin position="34"/>
        <end position="75"/>
    </location>
</feature>
<dbReference type="AlphaFoldDB" id="A0A261ETG8"/>
<dbReference type="InterPro" id="IPR015947">
    <property type="entry name" value="PUA-like_sf"/>
</dbReference>
<keyword evidence="7 12" id="KW-0489">Methyltransferase</keyword>
<evidence type="ECO:0000259" key="13">
    <source>
        <dbReference type="Pfam" id="PF04452"/>
    </source>
</evidence>
<dbReference type="EC" id="2.1.1.193" evidence="3 12"/>
<dbReference type="GO" id="GO:0070042">
    <property type="term" value="F:rRNA (uridine-N3-)-methyltransferase activity"/>
    <property type="evidence" value="ECO:0007669"/>
    <property type="project" value="TreeGrafter"/>
</dbReference>
<comment type="caution">
    <text evidence="15">The sequence shown here is derived from an EMBL/GenBank/DDBJ whole genome shotgun (WGS) entry which is preliminary data.</text>
</comment>
<evidence type="ECO:0000256" key="5">
    <source>
        <dbReference type="ARBA" id="ARBA00022490"/>
    </source>
</evidence>
<protein>
    <recommendedName>
        <fullName evidence="4 12">Ribosomal RNA small subunit methyltransferase E</fullName>
        <ecNumber evidence="3 12">2.1.1.193</ecNumber>
    </recommendedName>
</protein>
<dbReference type="PIRSF" id="PIRSF015601">
    <property type="entry name" value="MTase_slr0722"/>
    <property type="match status" value="1"/>
</dbReference>
<dbReference type="NCBIfam" id="TIGR00046">
    <property type="entry name" value="RsmE family RNA methyltransferase"/>
    <property type="match status" value="1"/>
</dbReference>
<dbReference type="OrthoDB" id="9808126at2"/>
<dbReference type="RefSeq" id="WP_094722507.1">
    <property type="nucleotide sequence ID" value="NZ_MWWS01000004.1"/>
</dbReference>
<dbReference type="Pfam" id="PF20260">
    <property type="entry name" value="PUA_4"/>
    <property type="match status" value="1"/>
</dbReference>
<dbReference type="InterPro" id="IPR046887">
    <property type="entry name" value="RsmE_PUA-like"/>
</dbReference>
<sequence>MTEPLFLLDPSHDNSPVNCDEFHTGWKLSLPSHIRKHAIQVMRLKKGDRLQLSDGRGLRIHASIQDPQSGLVEVVAVGKEPRPIISTVLVQALAKSGHDEQAVDMATQVGVDAVIPWQADRSIAKWKSEKTGRKWDNLLDSASEQSRRAWRPELQACMSSRQLAVYCQEESARGNVVILLHQDALHSWPEVRSQLEHLVGLGHEYRVSVIVGPEGGVSEAEAASFVEAGAKATRLGNNILRASTAGPLALAAMSDVLGRFDG</sequence>
<dbReference type="Proteomes" id="UP000216004">
    <property type="component" value="Unassembled WGS sequence"/>
</dbReference>
<dbReference type="Pfam" id="PF04452">
    <property type="entry name" value="Methyltrans_RNA"/>
    <property type="match status" value="1"/>
</dbReference>
<dbReference type="SUPFAM" id="SSF75217">
    <property type="entry name" value="alpha/beta knot"/>
    <property type="match status" value="1"/>
</dbReference>
<keyword evidence="6 12" id="KW-0698">rRNA processing</keyword>
<comment type="function">
    <text evidence="10 12">Specifically methylates the N3 position of the uracil ring of uridine 1498 (m3U1498) in 16S rRNA. Acts on the fully assembled 30S ribosomal subunit.</text>
</comment>
<dbReference type="GO" id="GO:0070475">
    <property type="term" value="P:rRNA base methylation"/>
    <property type="evidence" value="ECO:0007669"/>
    <property type="project" value="TreeGrafter"/>
</dbReference>
<accession>A0A261ETG8</accession>
<dbReference type="InterPro" id="IPR046886">
    <property type="entry name" value="RsmE_MTase_dom"/>
</dbReference>
<dbReference type="GO" id="GO:0005737">
    <property type="term" value="C:cytoplasm"/>
    <property type="evidence" value="ECO:0007669"/>
    <property type="project" value="UniProtKB-SubCell"/>
</dbReference>
<dbReference type="CDD" id="cd18084">
    <property type="entry name" value="RsmE-like"/>
    <property type="match status" value="1"/>
</dbReference>
<evidence type="ECO:0000256" key="10">
    <source>
        <dbReference type="ARBA" id="ARBA00025699"/>
    </source>
</evidence>
<keyword evidence="5 12" id="KW-0963">Cytoplasm</keyword>
<dbReference type="InterPro" id="IPR029028">
    <property type="entry name" value="Alpha/beta_knot_MTases"/>
</dbReference>
<dbReference type="Gene3D" id="2.40.240.20">
    <property type="entry name" value="Hypothetical PUA domain-like, domain 1"/>
    <property type="match status" value="1"/>
</dbReference>
<evidence type="ECO:0000256" key="11">
    <source>
        <dbReference type="ARBA" id="ARBA00047944"/>
    </source>
</evidence>
<evidence type="ECO:0000313" key="15">
    <source>
        <dbReference type="EMBL" id="OZG49956.1"/>
    </source>
</evidence>
<comment type="similarity">
    <text evidence="2 12">Belongs to the RNA methyltransferase RsmE family.</text>
</comment>
<proteinExistence type="inferred from homology"/>
<evidence type="ECO:0000256" key="4">
    <source>
        <dbReference type="ARBA" id="ARBA00013673"/>
    </source>
</evidence>
<keyword evidence="8 12" id="KW-0808">Transferase</keyword>
<evidence type="ECO:0000256" key="12">
    <source>
        <dbReference type="PIRNR" id="PIRNR015601"/>
    </source>
</evidence>
<comment type="subcellular location">
    <subcellularLocation>
        <location evidence="1 12">Cytoplasm</location>
    </subcellularLocation>
</comment>
<gene>
    <name evidence="15" type="ORF">BOCO_0473</name>
</gene>
<dbReference type="SUPFAM" id="SSF88697">
    <property type="entry name" value="PUA domain-like"/>
    <property type="match status" value="1"/>
</dbReference>
<dbReference type="PANTHER" id="PTHR30027">
    <property type="entry name" value="RIBOSOMAL RNA SMALL SUBUNIT METHYLTRANSFERASE E"/>
    <property type="match status" value="1"/>
</dbReference>
<evidence type="ECO:0000256" key="6">
    <source>
        <dbReference type="ARBA" id="ARBA00022552"/>
    </source>
</evidence>
<dbReference type="Gene3D" id="3.40.1280.10">
    <property type="match status" value="1"/>
</dbReference>
<evidence type="ECO:0000259" key="14">
    <source>
        <dbReference type="Pfam" id="PF20260"/>
    </source>
</evidence>
<dbReference type="InterPro" id="IPR029026">
    <property type="entry name" value="tRNA_m1G_MTases_N"/>
</dbReference>
<keyword evidence="16" id="KW-1185">Reference proteome</keyword>
<name>A0A261ETG8_9BIFI</name>
<dbReference type="InterPro" id="IPR006700">
    <property type="entry name" value="RsmE"/>
</dbReference>
<dbReference type="PANTHER" id="PTHR30027:SF3">
    <property type="entry name" value="16S RRNA (URACIL(1498)-N(3))-METHYLTRANSFERASE"/>
    <property type="match status" value="1"/>
</dbReference>
<evidence type="ECO:0000313" key="16">
    <source>
        <dbReference type="Proteomes" id="UP000216004"/>
    </source>
</evidence>
<evidence type="ECO:0000256" key="3">
    <source>
        <dbReference type="ARBA" id="ARBA00012328"/>
    </source>
</evidence>
<dbReference type="EMBL" id="MWWS01000004">
    <property type="protein sequence ID" value="OZG49956.1"/>
    <property type="molecule type" value="Genomic_DNA"/>
</dbReference>
<evidence type="ECO:0000256" key="9">
    <source>
        <dbReference type="ARBA" id="ARBA00022691"/>
    </source>
</evidence>
<evidence type="ECO:0000256" key="7">
    <source>
        <dbReference type="ARBA" id="ARBA00022603"/>
    </source>
</evidence>
<comment type="catalytic activity">
    <reaction evidence="11 12">
        <text>uridine(1498) in 16S rRNA + S-adenosyl-L-methionine = N(3)-methyluridine(1498) in 16S rRNA + S-adenosyl-L-homocysteine + H(+)</text>
        <dbReference type="Rhea" id="RHEA:42920"/>
        <dbReference type="Rhea" id="RHEA-COMP:10283"/>
        <dbReference type="Rhea" id="RHEA-COMP:10284"/>
        <dbReference type="ChEBI" id="CHEBI:15378"/>
        <dbReference type="ChEBI" id="CHEBI:57856"/>
        <dbReference type="ChEBI" id="CHEBI:59789"/>
        <dbReference type="ChEBI" id="CHEBI:65315"/>
        <dbReference type="ChEBI" id="CHEBI:74502"/>
        <dbReference type="EC" id="2.1.1.193"/>
    </reaction>
</comment>
<organism evidence="15 16">
    <name type="scientific">Bombiscardovia coagulans</name>
    <dbReference type="NCBI Taxonomy" id="686666"/>
    <lineage>
        <taxon>Bacteria</taxon>
        <taxon>Bacillati</taxon>
        <taxon>Actinomycetota</taxon>
        <taxon>Actinomycetes</taxon>
        <taxon>Bifidobacteriales</taxon>
        <taxon>Bifidobacteriaceae</taxon>
        <taxon>Bombiscardovia</taxon>
    </lineage>
</organism>
<keyword evidence="9 12" id="KW-0949">S-adenosyl-L-methionine</keyword>
<reference evidence="15 16" key="1">
    <citation type="journal article" date="2017" name="BMC Genomics">
        <title>Comparative genomic and phylogenomic analyses of the Bifidobacteriaceae family.</title>
        <authorList>
            <person name="Lugli G.A."/>
            <person name="Milani C."/>
            <person name="Turroni F."/>
            <person name="Duranti S."/>
            <person name="Mancabelli L."/>
            <person name="Mangifesta M."/>
            <person name="Ferrario C."/>
            <person name="Modesto M."/>
            <person name="Mattarelli P."/>
            <person name="Jiri K."/>
            <person name="van Sinderen D."/>
            <person name="Ventura M."/>
        </authorList>
    </citation>
    <scope>NUCLEOTIDE SEQUENCE [LARGE SCALE GENOMIC DNA]</scope>
    <source>
        <strain evidence="15 16">DSM 22924</strain>
    </source>
</reference>